<dbReference type="EMBL" id="CAKKLH010000013">
    <property type="protein sequence ID" value="CAH0098968.1"/>
    <property type="molecule type" value="Genomic_DNA"/>
</dbReference>
<name>A0A8J2WGU6_9CRUS</name>
<reference evidence="9" key="1">
    <citation type="submission" date="2021-11" db="EMBL/GenBank/DDBJ databases">
        <authorList>
            <person name="Schell T."/>
        </authorList>
    </citation>
    <scope>NUCLEOTIDE SEQUENCE</scope>
    <source>
        <strain evidence="9">M5</strain>
    </source>
</reference>
<evidence type="ECO:0000313" key="10">
    <source>
        <dbReference type="Proteomes" id="UP000789390"/>
    </source>
</evidence>
<sequence>MYLMYYLNDNGDRVYTLKRVDPQGKPTVSAHPARFSPEDKYSQHRIIIKKRFGLLPIQKASPIY</sequence>
<keyword evidence="3" id="KW-0690">Ribosome biogenesis</keyword>
<dbReference type="AlphaFoldDB" id="A0A8J2WGU6"/>
<evidence type="ECO:0000256" key="8">
    <source>
        <dbReference type="ARBA" id="ARBA00031779"/>
    </source>
</evidence>
<gene>
    <name evidence="9" type="ORF">DGAL_LOCUS1076</name>
</gene>
<evidence type="ECO:0000256" key="2">
    <source>
        <dbReference type="ARBA" id="ARBA00009462"/>
    </source>
</evidence>
<dbReference type="PANTHER" id="PTHR13305:SF0">
    <property type="entry name" value="H_ACA RIBONUCLEOPROTEIN COMPLEX SUBUNIT 3"/>
    <property type="match status" value="1"/>
</dbReference>
<evidence type="ECO:0000313" key="9">
    <source>
        <dbReference type="EMBL" id="CAH0098968.1"/>
    </source>
</evidence>
<dbReference type="GO" id="GO:0070034">
    <property type="term" value="F:telomerase RNA binding"/>
    <property type="evidence" value="ECO:0007669"/>
    <property type="project" value="TreeGrafter"/>
</dbReference>
<dbReference type="GO" id="GO:0030515">
    <property type="term" value="F:snoRNA binding"/>
    <property type="evidence" value="ECO:0007669"/>
    <property type="project" value="InterPro"/>
</dbReference>
<evidence type="ECO:0000256" key="1">
    <source>
        <dbReference type="ARBA" id="ARBA00004604"/>
    </source>
</evidence>
<evidence type="ECO:0000256" key="7">
    <source>
        <dbReference type="ARBA" id="ARBA00030185"/>
    </source>
</evidence>
<evidence type="ECO:0000256" key="4">
    <source>
        <dbReference type="ARBA" id="ARBA00022552"/>
    </source>
</evidence>
<keyword evidence="4" id="KW-0698">rRNA processing</keyword>
<protein>
    <recommendedName>
        <fullName evidence="7">Nucleolar protein 10</fullName>
    </recommendedName>
    <alternativeName>
        <fullName evidence="8">Nucleolar protein family A member 3</fullName>
    </alternativeName>
</protein>
<keyword evidence="6" id="KW-0687">Ribonucleoprotein</keyword>
<evidence type="ECO:0000256" key="5">
    <source>
        <dbReference type="ARBA" id="ARBA00023242"/>
    </source>
</evidence>
<dbReference type="FunFam" id="4.10.80.300:FF:000001">
    <property type="entry name" value="H/ACA ribonucleoprotein complex subunit 3"/>
    <property type="match status" value="1"/>
</dbReference>
<keyword evidence="5" id="KW-0539">Nucleus</keyword>
<dbReference type="Gene3D" id="4.10.80.300">
    <property type="match status" value="1"/>
</dbReference>
<dbReference type="PANTHER" id="PTHR13305">
    <property type="entry name" value="RIBOSOME BIOGENESIS PROTEIN NOP10"/>
    <property type="match status" value="1"/>
</dbReference>
<dbReference type="Pfam" id="PF04135">
    <property type="entry name" value="Nop10p"/>
    <property type="match status" value="1"/>
</dbReference>
<dbReference type="GO" id="GO:0031118">
    <property type="term" value="P:rRNA pseudouridine synthesis"/>
    <property type="evidence" value="ECO:0007669"/>
    <property type="project" value="TreeGrafter"/>
</dbReference>
<dbReference type="InterPro" id="IPR007264">
    <property type="entry name" value="H/ACA_rnp_Nop10"/>
</dbReference>
<comment type="caution">
    <text evidence="9">The sequence shown here is derived from an EMBL/GenBank/DDBJ whole genome shotgun (WGS) entry which is preliminary data.</text>
</comment>
<evidence type="ECO:0000256" key="3">
    <source>
        <dbReference type="ARBA" id="ARBA00022517"/>
    </source>
</evidence>
<accession>A0A8J2WGU6</accession>
<dbReference type="GO" id="GO:0031429">
    <property type="term" value="C:box H/ACA snoRNP complex"/>
    <property type="evidence" value="ECO:0007669"/>
    <property type="project" value="TreeGrafter"/>
</dbReference>
<comment type="similarity">
    <text evidence="2">Belongs to the NOP10 family.</text>
</comment>
<organism evidence="9 10">
    <name type="scientific">Daphnia galeata</name>
    <dbReference type="NCBI Taxonomy" id="27404"/>
    <lineage>
        <taxon>Eukaryota</taxon>
        <taxon>Metazoa</taxon>
        <taxon>Ecdysozoa</taxon>
        <taxon>Arthropoda</taxon>
        <taxon>Crustacea</taxon>
        <taxon>Branchiopoda</taxon>
        <taxon>Diplostraca</taxon>
        <taxon>Cladocera</taxon>
        <taxon>Anomopoda</taxon>
        <taxon>Daphniidae</taxon>
        <taxon>Daphnia</taxon>
    </lineage>
</organism>
<dbReference type="Proteomes" id="UP000789390">
    <property type="component" value="Unassembled WGS sequence"/>
</dbReference>
<keyword evidence="10" id="KW-1185">Reference proteome</keyword>
<dbReference type="SUPFAM" id="SSF144210">
    <property type="entry name" value="Nop10-like SnoRNP"/>
    <property type="match status" value="1"/>
</dbReference>
<dbReference type="GO" id="GO:0031120">
    <property type="term" value="P:snRNA pseudouridine synthesis"/>
    <property type="evidence" value="ECO:0007669"/>
    <property type="project" value="TreeGrafter"/>
</dbReference>
<dbReference type="GO" id="GO:1904874">
    <property type="term" value="P:positive regulation of telomerase RNA localization to Cajal body"/>
    <property type="evidence" value="ECO:0007669"/>
    <property type="project" value="TreeGrafter"/>
</dbReference>
<comment type="subcellular location">
    <subcellularLocation>
        <location evidence="1">Nucleus</location>
        <location evidence="1">Nucleolus</location>
    </subcellularLocation>
</comment>
<dbReference type="InterPro" id="IPR036756">
    <property type="entry name" value="H/ACA_rnp_Nop10_sf"/>
</dbReference>
<evidence type="ECO:0000256" key="6">
    <source>
        <dbReference type="ARBA" id="ARBA00023274"/>
    </source>
</evidence>
<proteinExistence type="inferred from homology"/>
<dbReference type="OrthoDB" id="13807at2759"/>